<evidence type="ECO:0000256" key="1">
    <source>
        <dbReference type="SAM" id="MobiDB-lite"/>
    </source>
</evidence>
<dbReference type="RefSeq" id="WP_338452566.1">
    <property type="nucleotide sequence ID" value="NZ_CP137640.1"/>
</dbReference>
<dbReference type="InterPro" id="IPR036388">
    <property type="entry name" value="WH-like_DNA-bd_sf"/>
</dbReference>
<organism evidence="2 3">
    <name type="scientific">Niallia oryzisoli</name>
    <dbReference type="NCBI Taxonomy" id="1737571"/>
    <lineage>
        <taxon>Bacteria</taxon>
        <taxon>Bacillati</taxon>
        <taxon>Bacillota</taxon>
        <taxon>Bacilli</taxon>
        <taxon>Bacillales</taxon>
        <taxon>Bacillaceae</taxon>
        <taxon>Niallia</taxon>
    </lineage>
</organism>
<gene>
    <name evidence="2" type="ORF">R4Z09_12205</name>
</gene>
<evidence type="ECO:0000313" key="2">
    <source>
        <dbReference type="EMBL" id="WVX83689.1"/>
    </source>
</evidence>
<name>A0ABZ2CRG4_9BACI</name>
<feature type="region of interest" description="Disordered" evidence="1">
    <location>
        <begin position="190"/>
        <end position="211"/>
    </location>
</feature>
<dbReference type="EMBL" id="CP137640">
    <property type="protein sequence ID" value="WVX83689.1"/>
    <property type="molecule type" value="Genomic_DNA"/>
</dbReference>
<accession>A0ABZ2CRG4</accession>
<evidence type="ECO:0000313" key="3">
    <source>
        <dbReference type="Proteomes" id="UP001357223"/>
    </source>
</evidence>
<keyword evidence="3" id="KW-1185">Reference proteome</keyword>
<dbReference type="Pfam" id="PF13730">
    <property type="entry name" value="HTH_36"/>
    <property type="match status" value="1"/>
</dbReference>
<protein>
    <submittedName>
        <fullName evidence="2">Helix-turn-helix domain-containing protein</fullName>
    </submittedName>
</protein>
<dbReference type="Proteomes" id="UP001357223">
    <property type="component" value="Chromosome"/>
</dbReference>
<proteinExistence type="predicted"/>
<reference evidence="2 3" key="1">
    <citation type="submission" date="2023-10" db="EMBL/GenBank/DDBJ databases">
        <title>Niallia locisalis sp.nov. isolated from a salt pond sample.</title>
        <authorList>
            <person name="Li X.-J."/>
            <person name="Dong L."/>
        </authorList>
    </citation>
    <scope>NUCLEOTIDE SEQUENCE [LARGE SCALE GENOMIC DNA]</scope>
    <source>
        <strain evidence="2 3">DSM 29761</strain>
    </source>
</reference>
<sequence>MDKLNYETIKNYQSFATVEEMDQVVRGFLYKFKSSLSDGAIKVLHYLWNYSVKVVGVSFSKYDTMATAVGLSRRTVIRAVKMLEELLFIKKIPTVRMNGKQGVNLFVIQPFETIDSLLTPLSPQDVTRPFTPNKAENKQSSLCENKTQNRIIVKETEVEDSVNEIGLNSKAVNGSVVDCCKNAEGEKSKDFKQNTELTPREELKSSKSSADDKTKVQLKPVKWRQFDISFLPEYVNKDFVLAAKPFFHIGNIHKLWSKIQLAYRKVKLMASLDDVMELIIADFKRTVFMYREGKIHSTFEGYFYSVIYGSLWGLKVQEYQEEWYEKVMKR</sequence>
<dbReference type="Gene3D" id="1.10.10.10">
    <property type="entry name" value="Winged helix-like DNA-binding domain superfamily/Winged helix DNA-binding domain"/>
    <property type="match status" value="1"/>
</dbReference>